<evidence type="ECO:0000256" key="6">
    <source>
        <dbReference type="RuleBase" id="RU361185"/>
    </source>
</evidence>
<keyword evidence="4" id="KW-0325">Glycoprotein</keyword>
<dbReference type="Pfam" id="PF21365">
    <property type="entry name" value="Glyco_hydro_31_3rd"/>
    <property type="match status" value="1"/>
</dbReference>
<evidence type="ECO:0000259" key="9">
    <source>
        <dbReference type="Pfam" id="PF21365"/>
    </source>
</evidence>
<protein>
    <submittedName>
        <fullName evidence="10">Uncharacterized protein</fullName>
    </submittedName>
</protein>
<accession>A0A7I8IJK8</accession>
<dbReference type="PANTHER" id="PTHR22762">
    <property type="entry name" value="ALPHA-GLUCOSIDASE"/>
    <property type="match status" value="1"/>
</dbReference>
<keyword evidence="2" id="KW-0732">Signal</keyword>
<dbReference type="InterPro" id="IPR000322">
    <property type="entry name" value="Glyco_hydro_31_TIM"/>
</dbReference>
<comment type="similarity">
    <text evidence="1 6">Belongs to the glycosyl hydrolase 31 family.</text>
</comment>
<evidence type="ECO:0000256" key="1">
    <source>
        <dbReference type="ARBA" id="ARBA00007806"/>
    </source>
</evidence>
<dbReference type="InterPro" id="IPR048395">
    <property type="entry name" value="Glyco_hydro_31_C"/>
</dbReference>
<dbReference type="Proteomes" id="UP001189122">
    <property type="component" value="Unassembled WGS sequence"/>
</dbReference>
<dbReference type="SUPFAM" id="SSF51445">
    <property type="entry name" value="(Trans)glycosidases"/>
    <property type="match status" value="1"/>
</dbReference>
<organism evidence="10">
    <name type="scientific">Spirodela intermedia</name>
    <name type="common">Intermediate duckweed</name>
    <dbReference type="NCBI Taxonomy" id="51605"/>
    <lineage>
        <taxon>Eukaryota</taxon>
        <taxon>Viridiplantae</taxon>
        <taxon>Streptophyta</taxon>
        <taxon>Embryophyta</taxon>
        <taxon>Tracheophyta</taxon>
        <taxon>Spermatophyta</taxon>
        <taxon>Magnoliopsida</taxon>
        <taxon>Liliopsida</taxon>
        <taxon>Araceae</taxon>
        <taxon>Lemnoideae</taxon>
        <taxon>Spirodela</taxon>
    </lineage>
</organism>
<evidence type="ECO:0000313" key="11">
    <source>
        <dbReference type="Proteomes" id="UP001189122"/>
    </source>
</evidence>
<feature type="domain" description="Glycosyl hydrolase family 31 C-terminal" evidence="9">
    <location>
        <begin position="345"/>
        <end position="434"/>
    </location>
</feature>
<dbReference type="EMBL" id="LR743591">
    <property type="protein sequence ID" value="CAA2618223.1"/>
    <property type="molecule type" value="Genomic_DNA"/>
</dbReference>
<keyword evidence="5 6" id="KW-0326">Glycosidase</keyword>
<evidence type="ECO:0000256" key="4">
    <source>
        <dbReference type="ARBA" id="ARBA00023180"/>
    </source>
</evidence>
<dbReference type="Gene3D" id="3.20.20.80">
    <property type="entry name" value="Glycosidases"/>
    <property type="match status" value="2"/>
</dbReference>
<feature type="domain" description="Glycoside hydrolase family 31 TIM barrel" evidence="8">
    <location>
        <begin position="22"/>
        <end position="337"/>
    </location>
</feature>
<keyword evidence="11" id="KW-1185">Reference proteome</keyword>
<dbReference type="InterPro" id="IPR013780">
    <property type="entry name" value="Glyco_hydro_b"/>
</dbReference>
<dbReference type="SUPFAM" id="SSF51011">
    <property type="entry name" value="Glycosyl hydrolase domain"/>
    <property type="match status" value="1"/>
</dbReference>
<feature type="region of interest" description="Disordered" evidence="7">
    <location>
        <begin position="465"/>
        <end position="484"/>
    </location>
</feature>
<evidence type="ECO:0000313" key="10">
    <source>
        <dbReference type="EMBL" id="CAA2618223.1"/>
    </source>
</evidence>
<proteinExistence type="inferred from homology"/>
<sequence length="604" mass="66325">MWSSTPPAPAPQRRGSSSRTRFHQCRYGYKDVADLEAVVAGYAAAGIPLEVMWTDIDYMDGYKDFTLDPTNFRICLSGISINETYETYRRGLEAGIFIKRGGDWYRGEVWPGAVFFPDFLHPAAAKFWISNFVTADPVPNSLLDDPPYRINNSGVRRPINNKTVPATATHFGNLTEYDVHNLYGLLQARATRDALAALIGRRPFVLSRSTFVGSGKYAAHWTGDNAATWNDLAYSIPPSSTPASSGSPCWIVYIFSSPCTVSYSSSSSSSSRVSSSHHLPPPPSWSGVQLGAFYPFARDHSDKNTLRQELYLWDTVATSARKALGLRYRLLPYIYTAMFHAHTKGTPIARPLFFSFPSDPNTHSISTQFLLGPAIIVSPALLPGATAVDAYFPAGTWFDLFNYSQNGGAAVVSAAGHRVRLPAPLDSINVHLRGAPWCPCRGRGRPPRPFGGVGLSSWLRWTRPAAPPGSCSRTTGRAGDRPTRRWLDGGEVHRRRRRRGAGVELRGGARFVRLKGEAGSGQGDVHWPQAGPERRHCVLLVNGRKVAGGRKKVDVRFAGGVVEVRGLELPLERPSRFAFNSCGKTQPNCCEKIHPSINPRPRSA</sequence>
<dbReference type="GO" id="GO:0004553">
    <property type="term" value="F:hydrolase activity, hydrolyzing O-glycosyl compounds"/>
    <property type="evidence" value="ECO:0007669"/>
    <property type="project" value="InterPro"/>
</dbReference>
<name>A0A7I8IJK8_SPIIN</name>
<evidence type="ECO:0000256" key="3">
    <source>
        <dbReference type="ARBA" id="ARBA00022801"/>
    </source>
</evidence>
<dbReference type="EMBL" id="CACRZD030000004">
    <property type="protein sequence ID" value="CAA6657940.1"/>
    <property type="molecule type" value="Genomic_DNA"/>
</dbReference>
<dbReference type="InterPro" id="IPR017853">
    <property type="entry name" value="GH"/>
</dbReference>
<dbReference type="AlphaFoldDB" id="A0A7I8IJK8"/>
<dbReference type="GO" id="GO:0005975">
    <property type="term" value="P:carbohydrate metabolic process"/>
    <property type="evidence" value="ECO:0007669"/>
    <property type="project" value="InterPro"/>
</dbReference>
<keyword evidence="3 6" id="KW-0378">Hydrolase</keyword>
<evidence type="ECO:0000256" key="5">
    <source>
        <dbReference type="ARBA" id="ARBA00023295"/>
    </source>
</evidence>
<dbReference type="Gene3D" id="2.60.40.1180">
    <property type="entry name" value="Golgi alpha-mannosidase II"/>
    <property type="match status" value="1"/>
</dbReference>
<dbReference type="PANTHER" id="PTHR22762:SF133">
    <property type="entry name" value="P-TYPE DOMAIN-CONTAINING PROTEIN"/>
    <property type="match status" value="1"/>
</dbReference>
<evidence type="ECO:0000259" key="8">
    <source>
        <dbReference type="Pfam" id="PF01055"/>
    </source>
</evidence>
<dbReference type="Pfam" id="PF01055">
    <property type="entry name" value="Glyco_hydro_31_2nd"/>
    <property type="match status" value="1"/>
</dbReference>
<evidence type="ECO:0000256" key="2">
    <source>
        <dbReference type="ARBA" id="ARBA00022729"/>
    </source>
</evidence>
<dbReference type="FunFam" id="2.60.40.1180:FF:000044">
    <property type="entry name" value="Alpha-glucosidase 1"/>
    <property type="match status" value="1"/>
</dbReference>
<gene>
    <name evidence="10" type="ORF">SI7747_04004390</name>
</gene>
<evidence type="ECO:0000256" key="7">
    <source>
        <dbReference type="SAM" id="MobiDB-lite"/>
    </source>
</evidence>
<reference evidence="10 11" key="1">
    <citation type="submission" date="2019-12" db="EMBL/GenBank/DDBJ databases">
        <authorList>
            <person name="Scholz U."/>
            <person name="Mascher M."/>
            <person name="Fiebig A."/>
        </authorList>
    </citation>
    <scope>NUCLEOTIDE SEQUENCE</scope>
</reference>